<feature type="transmembrane region" description="Helical" evidence="1">
    <location>
        <begin position="20"/>
        <end position="41"/>
    </location>
</feature>
<dbReference type="Pfam" id="PF11887">
    <property type="entry name" value="Mce4_CUP1"/>
    <property type="match status" value="1"/>
</dbReference>
<feature type="domain" description="Mce/MlaD" evidence="2">
    <location>
        <begin position="47"/>
        <end position="122"/>
    </location>
</feature>
<dbReference type="Pfam" id="PF02470">
    <property type="entry name" value="MlaD"/>
    <property type="match status" value="1"/>
</dbReference>
<dbReference type="InterPro" id="IPR005693">
    <property type="entry name" value="Mce"/>
</dbReference>
<keyword evidence="1" id="KW-1133">Transmembrane helix</keyword>
<accession>L7KG54</accession>
<comment type="caution">
    <text evidence="4">The sequence shown here is derived from an EMBL/GenBank/DDBJ whole genome shotgun (WGS) entry which is preliminary data.</text>
</comment>
<dbReference type="eggNOG" id="COG1463">
    <property type="taxonomic scope" value="Bacteria"/>
</dbReference>
<dbReference type="GO" id="GO:0051701">
    <property type="term" value="P:biological process involved in interaction with host"/>
    <property type="evidence" value="ECO:0007669"/>
    <property type="project" value="TreeGrafter"/>
</dbReference>
<evidence type="ECO:0000256" key="1">
    <source>
        <dbReference type="SAM" id="Phobius"/>
    </source>
</evidence>
<gene>
    <name evidence="4" type="primary">mceB</name>
    <name evidence="4" type="ORF">GOACH_01_02430</name>
</gene>
<dbReference type="PANTHER" id="PTHR33371">
    <property type="entry name" value="INTERMEMBRANE PHOSPHOLIPID TRANSPORT SYSTEM BINDING PROTEIN MLAD-RELATED"/>
    <property type="match status" value="1"/>
</dbReference>
<dbReference type="InterPro" id="IPR052336">
    <property type="entry name" value="MlaD_Phospholipid_Transporter"/>
</dbReference>
<evidence type="ECO:0000259" key="3">
    <source>
        <dbReference type="Pfam" id="PF11887"/>
    </source>
</evidence>
<keyword evidence="5" id="KW-1185">Reference proteome</keyword>
<dbReference type="EMBL" id="BANR01000001">
    <property type="protein sequence ID" value="GAC46922.1"/>
    <property type="molecule type" value="Genomic_DNA"/>
</dbReference>
<protein>
    <submittedName>
        <fullName evidence="4">Mce family protein</fullName>
    </submittedName>
</protein>
<evidence type="ECO:0000313" key="4">
    <source>
        <dbReference type="EMBL" id="GAC46922.1"/>
    </source>
</evidence>
<dbReference type="InterPro" id="IPR003399">
    <property type="entry name" value="Mce/MlaD"/>
</dbReference>
<dbReference type="Proteomes" id="UP000010988">
    <property type="component" value="Unassembled WGS sequence"/>
</dbReference>
<evidence type="ECO:0000259" key="2">
    <source>
        <dbReference type="Pfam" id="PF02470"/>
    </source>
</evidence>
<dbReference type="PANTHER" id="PTHR33371:SF17">
    <property type="entry name" value="MCE-FAMILY PROTEIN MCE1B"/>
    <property type="match status" value="1"/>
</dbReference>
<proteinExistence type="predicted"/>
<keyword evidence="1" id="KW-0812">Transmembrane</keyword>
<dbReference type="STRING" id="1220583.GOACH_01_02430"/>
<organism evidence="4 5">
    <name type="scientific">Gordonia aichiensis NBRC 108223</name>
    <dbReference type="NCBI Taxonomy" id="1220583"/>
    <lineage>
        <taxon>Bacteria</taxon>
        <taxon>Bacillati</taxon>
        <taxon>Actinomycetota</taxon>
        <taxon>Actinomycetes</taxon>
        <taxon>Mycobacteriales</taxon>
        <taxon>Gordoniaceae</taxon>
        <taxon>Gordonia</taxon>
    </lineage>
</organism>
<feature type="domain" description="Mammalian cell entry C-terminal" evidence="3">
    <location>
        <begin position="129"/>
        <end position="335"/>
    </location>
</feature>
<sequence>MGKPVVDNRTRAFRATVIKLGAFATVMVLVFVGLVAVFSNYRPGSSSDYTAVFTSASEMKSGSKVKIAGVQVGTVHSVGLTRDNDAEVSFSVDEKYRLPRSVRALIRYENLTGDRYLEIEQGEGDPDDTLPSGATIPIGQTEPAMDLDKLLGGFKPLFRTLKPDEVNKLSASLIEVFQGRAQREALTNLLAQTSTFTGALADRDQLIGDVIDNLNQTVGILDGDKSGLDTSLDQMQQLISGLSVQRGTIGDALTQTAAVTNGLSGLLGATRPDLKQIVAETGTVSGNLLKSEPYLRQLVGRLPNDFKKLSNLGSYGAWLQIYFCRIRLLLSGPDGKQYFFTSNDVMGDTTKAGGRCAAT</sequence>
<evidence type="ECO:0000313" key="5">
    <source>
        <dbReference type="Proteomes" id="UP000010988"/>
    </source>
</evidence>
<keyword evidence="1" id="KW-0472">Membrane</keyword>
<dbReference type="NCBIfam" id="TIGR00996">
    <property type="entry name" value="Mtu_fam_mce"/>
    <property type="match status" value="1"/>
</dbReference>
<reference evidence="4 5" key="1">
    <citation type="submission" date="2012-12" db="EMBL/GenBank/DDBJ databases">
        <title>Whole genome shotgun sequence of Gordonia aichiensis NBRC 108223.</title>
        <authorList>
            <person name="Isaki-Nakamura S."/>
            <person name="Hosoyama A."/>
            <person name="Tsuchikane K."/>
            <person name="Ando Y."/>
            <person name="Baba S."/>
            <person name="Ohji S."/>
            <person name="Hamada M."/>
            <person name="Tamura T."/>
            <person name="Yamazoe A."/>
            <person name="Yamazaki S."/>
            <person name="Fujita N."/>
        </authorList>
    </citation>
    <scope>NUCLEOTIDE SEQUENCE [LARGE SCALE GENOMIC DNA]</scope>
    <source>
        <strain evidence="4 5">NBRC 108223</strain>
    </source>
</reference>
<dbReference type="GO" id="GO:0005576">
    <property type="term" value="C:extracellular region"/>
    <property type="evidence" value="ECO:0007669"/>
    <property type="project" value="TreeGrafter"/>
</dbReference>
<dbReference type="AlphaFoldDB" id="L7KG54"/>
<dbReference type="InterPro" id="IPR024516">
    <property type="entry name" value="Mce_C"/>
</dbReference>
<name>L7KG54_9ACTN</name>